<accession>A0ABU2MPT4</accession>
<dbReference type="Proteomes" id="UP001183246">
    <property type="component" value="Unassembled WGS sequence"/>
</dbReference>
<dbReference type="RefSeq" id="WP_311704761.1">
    <property type="nucleotide sequence ID" value="NZ_JAVREL010000006.1"/>
</dbReference>
<keyword evidence="3" id="KW-1185">Reference proteome</keyword>
<keyword evidence="1" id="KW-0732">Signal</keyword>
<organism evidence="2 3">
    <name type="scientific">Streptomyces litchfieldiae</name>
    <dbReference type="NCBI Taxonomy" id="3075543"/>
    <lineage>
        <taxon>Bacteria</taxon>
        <taxon>Bacillati</taxon>
        <taxon>Actinomycetota</taxon>
        <taxon>Actinomycetes</taxon>
        <taxon>Kitasatosporales</taxon>
        <taxon>Streptomycetaceae</taxon>
        <taxon>Streptomyces</taxon>
    </lineage>
</organism>
<feature type="signal peptide" evidence="1">
    <location>
        <begin position="1"/>
        <end position="34"/>
    </location>
</feature>
<evidence type="ECO:0000313" key="2">
    <source>
        <dbReference type="EMBL" id="MDT0343625.1"/>
    </source>
</evidence>
<evidence type="ECO:0000256" key="1">
    <source>
        <dbReference type="SAM" id="SignalP"/>
    </source>
</evidence>
<gene>
    <name evidence="2" type="ORF">RM590_13530</name>
</gene>
<comment type="caution">
    <text evidence="2">The sequence shown here is derived from an EMBL/GenBank/DDBJ whole genome shotgun (WGS) entry which is preliminary data.</text>
</comment>
<sequence>MVSRPAARRPRLGLALGAGLAGLSLALAPTAASAATTAQAADVTVTLRITIGAGDPSWPADSVIIGMPDDSPSGRYWDCQRGFTTGVPKDVVVTVPEGTFLPVWSSHGCYDALSHGNGTATTDGEIIEVIVP</sequence>
<evidence type="ECO:0000313" key="3">
    <source>
        <dbReference type="Proteomes" id="UP001183246"/>
    </source>
</evidence>
<feature type="chain" id="PRO_5047297552" evidence="1">
    <location>
        <begin position="35"/>
        <end position="132"/>
    </location>
</feature>
<dbReference type="EMBL" id="JAVREL010000006">
    <property type="protein sequence ID" value="MDT0343625.1"/>
    <property type="molecule type" value="Genomic_DNA"/>
</dbReference>
<reference evidence="3" key="1">
    <citation type="submission" date="2023-07" db="EMBL/GenBank/DDBJ databases">
        <title>30 novel species of actinomycetes from the DSMZ collection.</title>
        <authorList>
            <person name="Nouioui I."/>
        </authorList>
    </citation>
    <scope>NUCLEOTIDE SEQUENCE [LARGE SCALE GENOMIC DNA]</scope>
    <source>
        <strain evidence="3">DSM 44938</strain>
    </source>
</reference>
<proteinExistence type="predicted"/>
<name>A0ABU2MPT4_9ACTN</name>
<protein>
    <submittedName>
        <fullName evidence="2">Uncharacterized protein</fullName>
    </submittedName>
</protein>